<accession>A0A9P3VF98</accession>
<dbReference type="Gene3D" id="2.30.24.10">
    <property type="entry name" value="CAT RNA-binding domain"/>
    <property type="match status" value="1"/>
</dbReference>
<evidence type="ECO:0000313" key="2">
    <source>
        <dbReference type="EMBL" id="HAB8557572.1"/>
    </source>
</evidence>
<dbReference type="AlphaFoldDB" id="A0A9P3VF98"/>
<evidence type="ECO:0000259" key="1">
    <source>
        <dbReference type="Pfam" id="PF03123"/>
    </source>
</evidence>
<protein>
    <recommendedName>
        <fullName evidence="1">CAT RNA-binding domain-containing protein</fullName>
    </recommendedName>
</protein>
<evidence type="ECO:0000313" key="3">
    <source>
        <dbReference type="Proteomes" id="UP000844415"/>
    </source>
</evidence>
<dbReference type="Pfam" id="PF03123">
    <property type="entry name" value="CAT_RBD"/>
    <property type="match status" value="1"/>
</dbReference>
<dbReference type="GO" id="GO:0003723">
    <property type="term" value="F:RNA binding"/>
    <property type="evidence" value="ECO:0007669"/>
    <property type="project" value="InterPro"/>
</dbReference>
<dbReference type="EMBL" id="DAAIJL010000008">
    <property type="protein sequence ID" value="HAB8557572.1"/>
    <property type="molecule type" value="Genomic_DNA"/>
</dbReference>
<name>A0A9P3VF98_LISMN</name>
<dbReference type="InterPro" id="IPR004341">
    <property type="entry name" value="CAT_RNA-bd_dom"/>
</dbReference>
<reference evidence="2 3" key="1">
    <citation type="journal article" date="2018" name="Genome Biol.">
        <title>SKESA: strategic k-mer extension for scrupulous assemblies.</title>
        <authorList>
            <person name="Souvorov A."/>
            <person name="Agarwala R."/>
            <person name="Lipman D.J."/>
        </authorList>
    </citation>
    <scope>NUCLEOTIDE SEQUENCE [LARGE SCALE GENOMIC DNA]</scope>
    <source>
        <strain evidence="2 3">CFIAFB20100120</strain>
    </source>
</reference>
<dbReference type="InterPro" id="IPR036650">
    <property type="entry name" value="CAT_RNA-bd_dom_sf"/>
</dbReference>
<proteinExistence type="predicted"/>
<gene>
    <name evidence="2" type="ORF">GYS09_09730</name>
</gene>
<sequence>MIIKKILNNNVVIAEGKSGKSL</sequence>
<dbReference type="Proteomes" id="UP000844415">
    <property type="component" value="Unassembled WGS sequence"/>
</dbReference>
<feature type="domain" description="CAT RNA-binding" evidence="1">
    <location>
        <begin position="1"/>
        <end position="20"/>
    </location>
</feature>
<organism evidence="2 3">
    <name type="scientific">Listeria monocytogenes</name>
    <dbReference type="NCBI Taxonomy" id="1639"/>
    <lineage>
        <taxon>Bacteria</taxon>
        <taxon>Bacillati</taxon>
        <taxon>Bacillota</taxon>
        <taxon>Bacilli</taxon>
        <taxon>Bacillales</taxon>
        <taxon>Listeriaceae</taxon>
        <taxon>Listeria</taxon>
    </lineage>
</organism>
<dbReference type="SUPFAM" id="SSF50151">
    <property type="entry name" value="SacY-like RNA-binding domain"/>
    <property type="match status" value="1"/>
</dbReference>
<comment type="caution">
    <text evidence="2">The sequence shown here is derived from an EMBL/GenBank/DDBJ whole genome shotgun (WGS) entry which is preliminary data.</text>
</comment>